<dbReference type="CDD" id="cd06259">
    <property type="entry name" value="YdcF-like"/>
    <property type="match status" value="1"/>
</dbReference>
<dbReference type="OrthoDB" id="9782395at2"/>
<proteinExistence type="predicted"/>
<dbReference type="Proteomes" id="UP000255326">
    <property type="component" value="Unassembled WGS sequence"/>
</dbReference>
<dbReference type="GO" id="GO:0043164">
    <property type="term" value="P:Gram-negative-bacterium-type cell wall biogenesis"/>
    <property type="evidence" value="ECO:0007669"/>
    <property type="project" value="TreeGrafter"/>
</dbReference>
<dbReference type="GO" id="GO:0000270">
    <property type="term" value="P:peptidoglycan metabolic process"/>
    <property type="evidence" value="ECO:0007669"/>
    <property type="project" value="TreeGrafter"/>
</dbReference>
<keyword evidence="4" id="KW-1185">Reference proteome</keyword>
<accession>A0A370GC56</accession>
<comment type="caution">
    <text evidence="3">The sequence shown here is derived from an EMBL/GenBank/DDBJ whole genome shotgun (WGS) entry which is preliminary data.</text>
</comment>
<protein>
    <submittedName>
        <fullName evidence="3">Uncharacterized SAM-binding protein YcdF (DUF218 family)</fullName>
    </submittedName>
</protein>
<organism evidence="3 4">
    <name type="scientific">Falsibacillus pallidus</name>
    <dbReference type="NCBI Taxonomy" id="493781"/>
    <lineage>
        <taxon>Bacteria</taxon>
        <taxon>Bacillati</taxon>
        <taxon>Bacillota</taxon>
        <taxon>Bacilli</taxon>
        <taxon>Bacillales</taxon>
        <taxon>Bacillaceae</taxon>
        <taxon>Falsibacillus</taxon>
    </lineage>
</organism>
<dbReference type="EMBL" id="QQAY01000013">
    <property type="protein sequence ID" value="RDI40034.1"/>
    <property type="molecule type" value="Genomic_DNA"/>
</dbReference>
<dbReference type="PANTHER" id="PTHR30336">
    <property type="entry name" value="INNER MEMBRANE PROTEIN, PROBABLE PERMEASE"/>
    <property type="match status" value="1"/>
</dbReference>
<dbReference type="PANTHER" id="PTHR30336:SF4">
    <property type="entry name" value="ENVELOPE BIOGENESIS FACTOR ELYC"/>
    <property type="match status" value="1"/>
</dbReference>
<evidence type="ECO:0000256" key="1">
    <source>
        <dbReference type="SAM" id="Phobius"/>
    </source>
</evidence>
<dbReference type="Gene3D" id="3.40.50.620">
    <property type="entry name" value="HUPs"/>
    <property type="match status" value="1"/>
</dbReference>
<gene>
    <name evidence="3" type="ORF">DFR59_11358</name>
</gene>
<dbReference type="GO" id="GO:0005886">
    <property type="term" value="C:plasma membrane"/>
    <property type="evidence" value="ECO:0007669"/>
    <property type="project" value="TreeGrafter"/>
</dbReference>
<dbReference type="RefSeq" id="WP_114746604.1">
    <property type="nucleotide sequence ID" value="NZ_QQAY01000013.1"/>
</dbReference>
<dbReference type="InterPro" id="IPR051599">
    <property type="entry name" value="Cell_Envelope_Assoc"/>
</dbReference>
<keyword evidence="1" id="KW-0812">Transmembrane</keyword>
<dbReference type="AlphaFoldDB" id="A0A370GC56"/>
<feature type="domain" description="DUF218" evidence="2">
    <location>
        <begin position="77"/>
        <end position="241"/>
    </location>
</feature>
<keyword evidence="1" id="KW-1133">Transmembrane helix</keyword>
<evidence type="ECO:0000313" key="4">
    <source>
        <dbReference type="Proteomes" id="UP000255326"/>
    </source>
</evidence>
<feature type="transmembrane region" description="Helical" evidence="1">
    <location>
        <begin position="12"/>
        <end position="30"/>
    </location>
</feature>
<dbReference type="InterPro" id="IPR014729">
    <property type="entry name" value="Rossmann-like_a/b/a_fold"/>
</dbReference>
<feature type="transmembrane region" description="Helical" evidence="1">
    <location>
        <begin position="42"/>
        <end position="61"/>
    </location>
</feature>
<evidence type="ECO:0000259" key="2">
    <source>
        <dbReference type="Pfam" id="PF02698"/>
    </source>
</evidence>
<reference evidence="3 4" key="1">
    <citation type="submission" date="2018-07" db="EMBL/GenBank/DDBJ databases">
        <title>Genomic Encyclopedia of Type Strains, Phase IV (KMG-IV): sequencing the most valuable type-strain genomes for metagenomic binning, comparative biology and taxonomic classification.</title>
        <authorList>
            <person name="Goeker M."/>
        </authorList>
    </citation>
    <scope>NUCLEOTIDE SEQUENCE [LARGE SCALE GENOMIC DNA]</scope>
    <source>
        <strain evidence="3 4">DSM 25281</strain>
    </source>
</reference>
<dbReference type="Pfam" id="PF02698">
    <property type="entry name" value="DUF218"/>
    <property type="match status" value="1"/>
</dbReference>
<keyword evidence="1" id="KW-0472">Membrane</keyword>
<dbReference type="InterPro" id="IPR003848">
    <property type="entry name" value="DUF218"/>
</dbReference>
<name>A0A370GC56_9BACI</name>
<sequence length="281" mass="31178">MIYAIKLLYSFFLPPGIFILLPWVGVFWLYRNRNKTGARLALIFSLLLYFFSTTLVGQLTIHHLEYAYTPPQKPDGDVIVMLGGGGVTSPDMNGATGILSGAASNRLLTAARLQKETDLPLIVSGGQVYPDTGNEGNIAKRQLRQLGVPENKIIIDDKSLNTEQNAQYTKKLMELHHFRKPILVTSAFHMKRSVLSFEKVGISVVPFPTDYRTGRTISIYLNKFAPGDFENLHITAKEWLGILVMKLKMIGTTDDKKDAAAEAASFLFLPIPGPIPTLHTC</sequence>
<evidence type="ECO:0000313" key="3">
    <source>
        <dbReference type="EMBL" id="RDI40034.1"/>
    </source>
</evidence>